<name>A0A699IWH3_TANCI</name>
<reference evidence="2" key="1">
    <citation type="journal article" date="2019" name="Sci. Rep.">
        <title>Draft genome of Tanacetum cinerariifolium, the natural source of mosquito coil.</title>
        <authorList>
            <person name="Yamashiro T."/>
            <person name="Shiraishi A."/>
            <person name="Satake H."/>
            <person name="Nakayama K."/>
        </authorList>
    </citation>
    <scope>NUCLEOTIDE SEQUENCE</scope>
</reference>
<feature type="region of interest" description="Disordered" evidence="1">
    <location>
        <begin position="206"/>
        <end position="231"/>
    </location>
</feature>
<proteinExistence type="predicted"/>
<evidence type="ECO:0008006" key="3">
    <source>
        <dbReference type="Google" id="ProtNLM"/>
    </source>
</evidence>
<accession>A0A699IWH3</accession>
<protein>
    <recommendedName>
        <fullName evidence="3">Pre-mRNA splicing Prp18-interacting factor</fullName>
    </recommendedName>
</protein>
<evidence type="ECO:0000313" key="2">
    <source>
        <dbReference type="EMBL" id="GEZ91902.1"/>
    </source>
</evidence>
<organism evidence="2">
    <name type="scientific">Tanacetum cinerariifolium</name>
    <name type="common">Dalmatian daisy</name>
    <name type="synonym">Chrysanthemum cinerariifolium</name>
    <dbReference type="NCBI Taxonomy" id="118510"/>
    <lineage>
        <taxon>Eukaryota</taxon>
        <taxon>Viridiplantae</taxon>
        <taxon>Streptophyta</taxon>
        <taxon>Embryophyta</taxon>
        <taxon>Tracheophyta</taxon>
        <taxon>Spermatophyta</taxon>
        <taxon>Magnoliopsida</taxon>
        <taxon>eudicotyledons</taxon>
        <taxon>Gunneridae</taxon>
        <taxon>Pentapetalae</taxon>
        <taxon>asterids</taxon>
        <taxon>campanulids</taxon>
        <taxon>Asterales</taxon>
        <taxon>Asteraceae</taxon>
        <taxon>Asteroideae</taxon>
        <taxon>Anthemideae</taxon>
        <taxon>Anthemidinae</taxon>
        <taxon>Tanacetum</taxon>
    </lineage>
</organism>
<dbReference type="EMBL" id="BKCJ010342007">
    <property type="protein sequence ID" value="GEZ91902.1"/>
    <property type="molecule type" value="Genomic_DNA"/>
</dbReference>
<comment type="caution">
    <text evidence="2">The sequence shown here is derived from an EMBL/GenBank/DDBJ whole genome shotgun (WGS) entry which is preliminary data.</text>
</comment>
<evidence type="ECO:0000256" key="1">
    <source>
        <dbReference type="SAM" id="MobiDB-lite"/>
    </source>
</evidence>
<dbReference type="AlphaFoldDB" id="A0A699IWH3"/>
<sequence>MSWYSRCSWCGGPFNNGNCQSCTNVSFGDEFVHNPDPISNDETPDFSYPPSQLQTSSFDQSYLYGCGDLNENSSINGLILNSFNDPPNIVTHLPWHHVENTREPCYNQNFSDNHYPQNSLSFSQLCCEDCEGPHESFQCQPMNQNNFYFGFDQPSQYSINHQPPIIQQDLNLKLIRDELMIEQMNELFKAMQSMFEEYFKREHAANLSTHTPEPSRRFNSIRYDDDDDDDDERTIPLRDIISQLPPSIVITTSPLVLPIKDPEDSLIMENKELSTIPEKESDEFIKSSVEDLIPIPSEFEDTSGSDITPLFDVNEDECFDPGGDFDEIDAFLDIDTSMDVKDGYHDSEGDIIYLESLLTNETIPSLLSRIAPDFEDSRSRGFVLRSLELQS</sequence>
<gene>
    <name evidence="2" type="ORF">Tci_563875</name>
</gene>